<feature type="compositionally biased region" description="Polar residues" evidence="1">
    <location>
        <begin position="31"/>
        <end position="46"/>
    </location>
</feature>
<feature type="region of interest" description="Disordered" evidence="1">
    <location>
        <begin position="29"/>
        <end position="60"/>
    </location>
</feature>
<proteinExistence type="predicted"/>
<evidence type="ECO:0000256" key="1">
    <source>
        <dbReference type="SAM" id="MobiDB-lite"/>
    </source>
</evidence>
<reference evidence="2 3" key="1">
    <citation type="submission" date="2018-02" db="EMBL/GenBank/DDBJ databases">
        <title>The genomes of Aspergillus section Nigri reveals drivers in fungal speciation.</title>
        <authorList>
            <consortium name="DOE Joint Genome Institute"/>
            <person name="Vesth T.C."/>
            <person name="Nybo J."/>
            <person name="Theobald S."/>
            <person name="Brandl J."/>
            <person name="Frisvad J.C."/>
            <person name="Nielsen K.F."/>
            <person name="Lyhne E.K."/>
            <person name="Kogle M.E."/>
            <person name="Kuo A."/>
            <person name="Riley R."/>
            <person name="Clum A."/>
            <person name="Nolan M."/>
            <person name="Lipzen A."/>
            <person name="Salamov A."/>
            <person name="Henrissat B."/>
            <person name="Wiebenga A."/>
            <person name="De vries R.P."/>
            <person name="Grigoriev I.V."/>
            <person name="Mortensen U.H."/>
            <person name="Andersen M.R."/>
            <person name="Baker S.E."/>
        </authorList>
    </citation>
    <scope>NUCLEOTIDE SEQUENCE [LARGE SCALE GENOMIC DNA]</scope>
    <source>
        <strain evidence="2 3">CBS 114.80</strain>
    </source>
</reference>
<gene>
    <name evidence="2" type="ORF">BP00DRAFT_276257</name>
</gene>
<accession>A0A2V5HTZ5</accession>
<name>A0A2V5HTZ5_9EURO</name>
<protein>
    <submittedName>
        <fullName evidence="2">Uncharacterized protein</fullName>
    </submittedName>
</protein>
<dbReference type="AlphaFoldDB" id="A0A2V5HTZ5"/>
<evidence type="ECO:0000313" key="3">
    <source>
        <dbReference type="Proteomes" id="UP000248817"/>
    </source>
</evidence>
<keyword evidence="3" id="KW-1185">Reference proteome</keyword>
<sequence length="69" mass="7510">MMAMLPRREARKERGGGWRARFRLRELPLSLTPSATSKQQASSMLSPPSELSGVGQDSGLDSMVYASIA</sequence>
<dbReference type="Proteomes" id="UP000248817">
    <property type="component" value="Unassembled WGS sequence"/>
</dbReference>
<organism evidence="2 3">
    <name type="scientific">Aspergillus indologenus CBS 114.80</name>
    <dbReference type="NCBI Taxonomy" id="1450541"/>
    <lineage>
        <taxon>Eukaryota</taxon>
        <taxon>Fungi</taxon>
        <taxon>Dikarya</taxon>
        <taxon>Ascomycota</taxon>
        <taxon>Pezizomycotina</taxon>
        <taxon>Eurotiomycetes</taxon>
        <taxon>Eurotiomycetidae</taxon>
        <taxon>Eurotiales</taxon>
        <taxon>Aspergillaceae</taxon>
        <taxon>Aspergillus</taxon>
        <taxon>Aspergillus subgen. Circumdati</taxon>
    </lineage>
</organism>
<dbReference type="EMBL" id="KZ825558">
    <property type="protein sequence ID" value="PYI27948.1"/>
    <property type="molecule type" value="Genomic_DNA"/>
</dbReference>
<evidence type="ECO:0000313" key="2">
    <source>
        <dbReference type="EMBL" id="PYI27948.1"/>
    </source>
</evidence>